<dbReference type="InterPro" id="IPR018247">
    <property type="entry name" value="EF_Hand_1_Ca_BS"/>
</dbReference>
<dbReference type="PANTHER" id="PTHR46819">
    <property type="entry name" value="EF-HAND CALCIUM-BINDING DOMAIN-CONTAINING PROTEIN 7"/>
    <property type="match status" value="1"/>
</dbReference>
<reference evidence="8" key="1">
    <citation type="journal article" date="2023" name="Mol. Biol. Evol.">
        <title>Third-Generation Sequencing Reveals the Adaptive Role of the Epigenome in Three Deep-Sea Polychaetes.</title>
        <authorList>
            <person name="Perez M."/>
            <person name="Aroh O."/>
            <person name="Sun Y."/>
            <person name="Lan Y."/>
            <person name="Juniper S.K."/>
            <person name="Young C.R."/>
            <person name="Angers B."/>
            <person name="Qian P.Y."/>
        </authorList>
    </citation>
    <scope>NUCLEOTIDE SEQUENCE</scope>
    <source>
        <strain evidence="8">R07B-5</strain>
    </source>
</reference>
<feature type="compositionally biased region" description="Polar residues" evidence="6">
    <location>
        <begin position="183"/>
        <end position="192"/>
    </location>
</feature>
<comment type="caution">
    <text evidence="8">The sequence shown here is derived from an EMBL/GenBank/DDBJ whole genome shotgun (WGS) entry which is preliminary data.</text>
</comment>
<dbReference type="GO" id="GO:0098797">
    <property type="term" value="C:plasma membrane protein complex"/>
    <property type="evidence" value="ECO:0007669"/>
    <property type="project" value="TreeGrafter"/>
</dbReference>
<dbReference type="Proteomes" id="UP001209878">
    <property type="component" value="Unassembled WGS sequence"/>
</dbReference>
<evidence type="ECO:0000313" key="9">
    <source>
        <dbReference type="Proteomes" id="UP001209878"/>
    </source>
</evidence>
<keyword evidence="4" id="KW-0106">Calcium</keyword>
<gene>
    <name evidence="8" type="ORF">NP493_2061g00030</name>
</gene>
<dbReference type="GO" id="GO:0005509">
    <property type="term" value="F:calcium ion binding"/>
    <property type="evidence" value="ECO:0007669"/>
    <property type="project" value="InterPro"/>
</dbReference>
<dbReference type="CDD" id="cd00051">
    <property type="entry name" value="EFh"/>
    <property type="match status" value="1"/>
</dbReference>
<comment type="subcellular location">
    <subcellularLocation>
        <location evidence="1">Membrane</location>
    </subcellularLocation>
</comment>
<name>A0AAD9JLV9_RIDPI</name>
<evidence type="ECO:0000256" key="6">
    <source>
        <dbReference type="SAM" id="MobiDB-lite"/>
    </source>
</evidence>
<evidence type="ECO:0000256" key="2">
    <source>
        <dbReference type="ARBA" id="ARBA00022723"/>
    </source>
</evidence>
<dbReference type="SMART" id="SM00054">
    <property type="entry name" value="EFh"/>
    <property type="match status" value="3"/>
</dbReference>
<feature type="domain" description="EF-hand" evidence="7">
    <location>
        <begin position="344"/>
        <end position="379"/>
    </location>
</feature>
<dbReference type="AlphaFoldDB" id="A0AAD9JLV9"/>
<evidence type="ECO:0000313" key="8">
    <source>
        <dbReference type="EMBL" id="KAK2155614.1"/>
    </source>
</evidence>
<dbReference type="SUPFAM" id="SSF47473">
    <property type="entry name" value="EF-hand"/>
    <property type="match status" value="2"/>
</dbReference>
<dbReference type="GO" id="GO:1903569">
    <property type="term" value="P:positive regulation of protein localization to ciliary membrane"/>
    <property type="evidence" value="ECO:0007669"/>
    <property type="project" value="TreeGrafter"/>
</dbReference>
<keyword evidence="3" id="KW-0677">Repeat</keyword>
<feature type="domain" description="EF-hand" evidence="7">
    <location>
        <begin position="74"/>
        <end position="109"/>
    </location>
</feature>
<feature type="region of interest" description="Disordered" evidence="6">
    <location>
        <begin position="156"/>
        <end position="205"/>
    </location>
</feature>
<dbReference type="PROSITE" id="PS50222">
    <property type="entry name" value="EF_HAND_2"/>
    <property type="match status" value="3"/>
</dbReference>
<evidence type="ECO:0000256" key="4">
    <source>
        <dbReference type="ARBA" id="ARBA00022837"/>
    </source>
</evidence>
<dbReference type="PROSITE" id="PS00018">
    <property type="entry name" value="EF_HAND_1"/>
    <property type="match status" value="3"/>
</dbReference>
<dbReference type="FunFam" id="1.10.238.10:FF:000003">
    <property type="entry name" value="Calmodulin A"/>
    <property type="match status" value="1"/>
</dbReference>
<sequence length="570" mass="64718">MKMDADFKYECKAAYLVTFEDVSNVITSKDQLLEVMQQVGRNPTMKALSKFWKSDTESMSFDEFCRAAHQIPQTTEGDIIKAFRKIDINGDGYITNSELKKMLTTRGEKMTTEEVQAIIDEVDENKDGKLDYKEFSKMLLSTQAEYQELAKKKLEQKLHKQKPTVTPRASKATHSKAAENLPKLSQSPSSCSLKEKSPVTGKDVKLPRPKHLKEWKLSRSKGEFFFEEDGSIVSHHYQLDLREDSDVWITVEPYSIKPGDLNSIHGDSPVDTALYILRKDKSIVSFTEQRDARGRYVFRGDLKKGKYFLIPFSTGCRFQKRDSEPSGETKLVRKKDDNYLLSKAFKEALHEIFDVCDLDGNGLLSRAEFTWFNQRTSGEDVGDVEWGVVEENVNMQDGELTKKGFIELNQMEADDNEGDVEDLWVTLNFMGYNKLLELDEACPFTLEVYVKEGEGKLTVTGLGCGEEVLQDALTSSTIDKGECTKIRHMKDLFLHTYTNDYRVCLVIENKSRTEVKVKLDCSKSTNVVSHRSSLSETVTVSPKSSEVGHHLMPDSDSVSWSVQCQTSIVK</sequence>
<protein>
    <recommendedName>
        <fullName evidence="7">EF-hand domain-containing protein</fullName>
    </recommendedName>
</protein>
<accession>A0AAD9JLV9</accession>
<dbReference type="InterPro" id="IPR002048">
    <property type="entry name" value="EF_hand_dom"/>
</dbReference>
<evidence type="ECO:0000259" key="7">
    <source>
        <dbReference type="PROSITE" id="PS50222"/>
    </source>
</evidence>
<organism evidence="8 9">
    <name type="scientific">Ridgeia piscesae</name>
    <name type="common">Tubeworm</name>
    <dbReference type="NCBI Taxonomy" id="27915"/>
    <lineage>
        <taxon>Eukaryota</taxon>
        <taxon>Metazoa</taxon>
        <taxon>Spiralia</taxon>
        <taxon>Lophotrochozoa</taxon>
        <taxon>Annelida</taxon>
        <taxon>Polychaeta</taxon>
        <taxon>Sedentaria</taxon>
        <taxon>Canalipalpata</taxon>
        <taxon>Sabellida</taxon>
        <taxon>Siboglinidae</taxon>
        <taxon>Ridgeia</taxon>
    </lineage>
</organism>
<feature type="domain" description="EF-hand" evidence="7">
    <location>
        <begin position="110"/>
        <end position="145"/>
    </location>
</feature>
<evidence type="ECO:0000256" key="1">
    <source>
        <dbReference type="ARBA" id="ARBA00004370"/>
    </source>
</evidence>
<dbReference type="Gene3D" id="1.10.238.10">
    <property type="entry name" value="EF-hand"/>
    <property type="match status" value="2"/>
</dbReference>
<proteinExistence type="predicted"/>
<keyword evidence="9" id="KW-1185">Reference proteome</keyword>
<evidence type="ECO:0000256" key="3">
    <source>
        <dbReference type="ARBA" id="ARBA00022737"/>
    </source>
</evidence>
<feature type="compositionally biased region" description="Basic and acidic residues" evidence="6">
    <location>
        <begin position="193"/>
        <end position="205"/>
    </location>
</feature>
<dbReference type="InterPro" id="IPR052266">
    <property type="entry name" value="Miro-EF-hand_domain"/>
</dbReference>
<dbReference type="EMBL" id="JAODUO010002056">
    <property type="protein sequence ID" value="KAK2155614.1"/>
    <property type="molecule type" value="Genomic_DNA"/>
</dbReference>
<dbReference type="PANTHER" id="PTHR46819:SF1">
    <property type="entry name" value="EF-HAND CALCIUM-BINDING DOMAIN-CONTAINING PROTEIN 7"/>
    <property type="match status" value="1"/>
</dbReference>
<dbReference type="GO" id="GO:0060170">
    <property type="term" value="C:ciliary membrane"/>
    <property type="evidence" value="ECO:0007669"/>
    <property type="project" value="TreeGrafter"/>
</dbReference>
<evidence type="ECO:0000256" key="5">
    <source>
        <dbReference type="ARBA" id="ARBA00023136"/>
    </source>
</evidence>
<keyword evidence="5" id="KW-0472">Membrane</keyword>
<dbReference type="Pfam" id="PF13499">
    <property type="entry name" value="EF-hand_7"/>
    <property type="match status" value="1"/>
</dbReference>
<keyword evidence="2" id="KW-0479">Metal-binding</keyword>
<dbReference type="InterPro" id="IPR011992">
    <property type="entry name" value="EF-hand-dom_pair"/>
</dbReference>